<gene>
    <name evidence="2" type="ORF">K3722_02195</name>
</gene>
<evidence type="ECO:0000313" key="3">
    <source>
        <dbReference type="Proteomes" id="UP001058184"/>
    </source>
</evidence>
<evidence type="ECO:0000313" key="2">
    <source>
        <dbReference type="EMBL" id="UWQ58965.1"/>
    </source>
</evidence>
<organism evidence="2 3">
    <name type="scientific">Leisingera caerulea</name>
    <name type="common">Phaeobacter caeruleus</name>
    <dbReference type="NCBI Taxonomy" id="506591"/>
    <lineage>
        <taxon>Bacteria</taxon>
        <taxon>Pseudomonadati</taxon>
        <taxon>Pseudomonadota</taxon>
        <taxon>Alphaproteobacteria</taxon>
        <taxon>Rhodobacterales</taxon>
        <taxon>Roseobacteraceae</taxon>
        <taxon>Leisingera</taxon>
    </lineage>
</organism>
<protein>
    <submittedName>
        <fullName evidence="2">Uncharacterized protein</fullName>
    </submittedName>
</protein>
<dbReference type="RefSeq" id="WP_260002902.1">
    <property type="nucleotide sequence ID" value="NZ_CP081078.1"/>
</dbReference>
<feature type="compositionally biased region" description="Polar residues" evidence="1">
    <location>
        <begin position="72"/>
        <end position="82"/>
    </location>
</feature>
<proteinExistence type="predicted"/>
<evidence type="ECO:0000256" key="1">
    <source>
        <dbReference type="SAM" id="MobiDB-lite"/>
    </source>
</evidence>
<feature type="region of interest" description="Disordered" evidence="1">
    <location>
        <begin position="28"/>
        <end position="82"/>
    </location>
</feature>
<feature type="compositionally biased region" description="Polar residues" evidence="1">
    <location>
        <begin position="28"/>
        <end position="41"/>
    </location>
</feature>
<dbReference type="EMBL" id="CP081078">
    <property type="protein sequence ID" value="UWQ58965.1"/>
    <property type="molecule type" value="Genomic_DNA"/>
</dbReference>
<keyword evidence="3" id="KW-1185">Reference proteome</keyword>
<feature type="compositionally biased region" description="Basic and acidic residues" evidence="1">
    <location>
        <begin position="52"/>
        <end position="69"/>
    </location>
</feature>
<name>A0ABY5WXF3_LEICA</name>
<accession>A0ABY5WXF3</accession>
<dbReference type="Proteomes" id="UP001058184">
    <property type="component" value="Chromosome"/>
</dbReference>
<reference evidence="2" key="1">
    <citation type="submission" date="2021-08" db="EMBL/GenBank/DDBJ databases">
        <authorList>
            <person name="Nwanade C."/>
            <person name="Wang M."/>
            <person name="Masoudi A."/>
            <person name="Yu Z."/>
            <person name="Liu J."/>
        </authorList>
    </citation>
    <scope>NUCLEOTIDE SEQUENCE</scope>
    <source>
        <strain evidence="2">S141</strain>
    </source>
</reference>
<sequence length="82" mass="8753">MEHITFEKVAILGLALWALIKFANRPTHTVGTRSRGYTNVSPHALSDSASGEAREDPLGTDGSHYDVDVQHCGTSNGDSGID</sequence>